<evidence type="ECO:0000256" key="4">
    <source>
        <dbReference type="ARBA" id="ARBA00022692"/>
    </source>
</evidence>
<evidence type="ECO:0000256" key="3">
    <source>
        <dbReference type="ARBA" id="ARBA00022519"/>
    </source>
</evidence>
<evidence type="ECO:0000313" key="10">
    <source>
        <dbReference type="Proteomes" id="UP000283587"/>
    </source>
</evidence>
<dbReference type="OrthoDB" id="9813074at2"/>
<feature type="transmembrane region" description="Helical" evidence="7">
    <location>
        <begin position="96"/>
        <end position="115"/>
    </location>
</feature>
<dbReference type="InterPro" id="IPR035952">
    <property type="entry name" value="Rhomboid-like_sf"/>
</dbReference>
<evidence type="ECO:0000256" key="7">
    <source>
        <dbReference type="SAM" id="Phobius"/>
    </source>
</evidence>
<dbReference type="PANTHER" id="PTHR43066">
    <property type="entry name" value="RHOMBOID-RELATED PROTEIN"/>
    <property type="match status" value="1"/>
</dbReference>
<dbReference type="AlphaFoldDB" id="A0A419A698"/>
<dbReference type="Pfam" id="PF01694">
    <property type="entry name" value="Rhomboid"/>
    <property type="match status" value="1"/>
</dbReference>
<dbReference type="FunFam" id="1.20.1540.10:FF:000027">
    <property type="entry name" value="Rhomboid family intramembrane serine protease"/>
    <property type="match status" value="1"/>
</dbReference>
<keyword evidence="9" id="KW-0378">Hydrolase</keyword>
<sequence>MFPIRDHNPSHRTPYVTYGLIAANIVMFLLTLPFLQGGDWLWTQMALYPLAVVHGDALSGMVTHMFLHAGFLHIAGNMLFLWIFGDNLEDQMGHAGFLVFYLACGLAAAAAQIAAEPLSPVPMVGASGAIAGVMGGYLLMFPRARVDVLLIFIIFFRIFPVPAWLMLGLWFGVQLLGGFSMAAGEGGVAYWAHAGGFLAGLVLVLPLFLRRGGPAFWRRTHGLPPHPEARYSASRIPRVGR</sequence>
<evidence type="ECO:0000259" key="8">
    <source>
        <dbReference type="Pfam" id="PF01694"/>
    </source>
</evidence>
<evidence type="ECO:0000256" key="6">
    <source>
        <dbReference type="ARBA" id="ARBA00023136"/>
    </source>
</evidence>
<comment type="caution">
    <text evidence="9">The sequence shown here is derived from an EMBL/GenBank/DDBJ whole genome shotgun (WGS) entry which is preliminary data.</text>
</comment>
<accession>A0A419A698</accession>
<dbReference type="EMBL" id="QZEW01000042">
    <property type="protein sequence ID" value="RJL14192.1"/>
    <property type="molecule type" value="Genomic_DNA"/>
</dbReference>
<dbReference type="InterPro" id="IPR022764">
    <property type="entry name" value="Peptidase_S54_rhomboid_dom"/>
</dbReference>
<dbReference type="Proteomes" id="UP000283587">
    <property type="component" value="Unassembled WGS sequence"/>
</dbReference>
<evidence type="ECO:0000256" key="1">
    <source>
        <dbReference type="ARBA" id="ARBA00004141"/>
    </source>
</evidence>
<organism evidence="9 10">
    <name type="scientific">Paracoccus siganidrum</name>
    <dbReference type="NCBI Taxonomy" id="1276757"/>
    <lineage>
        <taxon>Bacteria</taxon>
        <taxon>Pseudomonadati</taxon>
        <taxon>Pseudomonadota</taxon>
        <taxon>Alphaproteobacteria</taxon>
        <taxon>Rhodobacterales</taxon>
        <taxon>Paracoccaceae</taxon>
        <taxon>Paracoccus</taxon>
    </lineage>
</organism>
<gene>
    <name evidence="9" type="ORF">D3P05_11385</name>
</gene>
<feature type="transmembrane region" description="Helical" evidence="7">
    <location>
        <begin position="15"/>
        <end position="35"/>
    </location>
</feature>
<dbReference type="PANTHER" id="PTHR43066:SF26">
    <property type="entry name" value="RHOMBOID PROTEASE GLPG"/>
    <property type="match status" value="1"/>
</dbReference>
<feature type="transmembrane region" description="Helical" evidence="7">
    <location>
        <begin position="190"/>
        <end position="209"/>
    </location>
</feature>
<keyword evidence="4 7" id="KW-0812">Transmembrane</keyword>
<evidence type="ECO:0000256" key="2">
    <source>
        <dbReference type="ARBA" id="ARBA00022475"/>
    </source>
</evidence>
<keyword evidence="5 7" id="KW-1133">Transmembrane helix</keyword>
<dbReference type="RefSeq" id="WP_119898283.1">
    <property type="nucleotide sequence ID" value="NZ_QNRC01000013.1"/>
</dbReference>
<dbReference type="GO" id="GO:0016020">
    <property type="term" value="C:membrane"/>
    <property type="evidence" value="ECO:0007669"/>
    <property type="project" value="UniProtKB-SubCell"/>
</dbReference>
<proteinExistence type="predicted"/>
<feature type="transmembrane region" description="Helical" evidence="7">
    <location>
        <begin position="65"/>
        <end position="84"/>
    </location>
</feature>
<evidence type="ECO:0000256" key="5">
    <source>
        <dbReference type="ARBA" id="ARBA00022989"/>
    </source>
</evidence>
<name>A0A419A698_9RHOB</name>
<keyword evidence="9" id="KW-0645">Protease</keyword>
<dbReference type="GO" id="GO:0004252">
    <property type="term" value="F:serine-type endopeptidase activity"/>
    <property type="evidence" value="ECO:0007669"/>
    <property type="project" value="InterPro"/>
</dbReference>
<feature type="domain" description="Peptidase S54 rhomboid" evidence="8">
    <location>
        <begin position="59"/>
        <end position="208"/>
    </location>
</feature>
<comment type="subcellular location">
    <subcellularLocation>
        <location evidence="1">Membrane</location>
        <topology evidence="1">Multi-pass membrane protein</topology>
    </subcellularLocation>
</comment>
<protein>
    <submittedName>
        <fullName evidence="9">Rhomboid family intramembrane serine protease</fullName>
    </submittedName>
</protein>
<feature type="transmembrane region" description="Helical" evidence="7">
    <location>
        <begin position="148"/>
        <end position="170"/>
    </location>
</feature>
<dbReference type="Gene3D" id="1.20.1540.10">
    <property type="entry name" value="Rhomboid-like"/>
    <property type="match status" value="1"/>
</dbReference>
<keyword evidence="2" id="KW-1003">Cell membrane</keyword>
<evidence type="ECO:0000313" key="9">
    <source>
        <dbReference type="EMBL" id="RJL14192.1"/>
    </source>
</evidence>
<keyword evidence="6 7" id="KW-0472">Membrane</keyword>
<feature type="transmembrane region" description="Helical" evidence="7">
    <location>
        <begin position="121"/>
        <end position="141"/>
    </location>
</feature>
<reference evidence="10" key="1">
    <citation type="submission" date="2018-09" db="EMBL/GenBank/DDBJ databases">
        <title>Paracoccus onubensis nov. sp. a moderate halophilic bacterium isolated from Gruta de las Maravillas (Aracena, Spain).</title>
        <authorList>
            <person name="Jurado V."/>
            <person name="Gutierrez-Patricio S."/>
            <person name="Gonzalez-Pimentel J.L."/>
            <person name="Miller A.Z."/>
            <person name="Laiz L."/>
            <person name="Saiz-Jimenez C."/>
        </authorList>
    </citation>
    <scope>NUCLEOTIDE SEQUENCE [LARGE SCALE GENOMIC DNA]</scope>
    <source>
        <strain evidence="10">DSM 26381</strain>
    </source>
</reference>
<dbReference type="GO" id="GO:0006508">
    <property type="term" value="P:proteolysis"/>
    <property type="evidence" value="ECO:0007669"/>
    <property type="project" value="UniProtKB-KW"/>
</dbReference>
<keyword evidence="3" id="KW-0997">Cell inner membrane</keyword>
<keyword evidence="10" id="KW-1185">Reference proteome</keyword>
<dbReference type="SUPFAM" id="SSF144091">
    <property type="entry name" value="Rhomboid-like"/>
    <property type="match status" value="1"/>
</dbReference>